<evidence type="ECO:0000313" key="1">
    <source>
        <dbReference type="EMBL" id="GAH11965.1"/>
    </source>
</evidence>
<comment type="caution">
    <text evidence="1">The sequence shown here is derived from an EMBL/GenBank/DDBJ whole genome shotgun (WGS) entry which is preliminary data.</text>
</comment>
<sequence>GYFKNSGYDLMPVLKVIEDYFLPLQKEMEWGYILPYMITGLLNEHPRSAIAVRKTKEKDNYARFLDNIRKKTG</sequence>
<reference evidence="1" key="1">
    <citation type="journal article" date="2014" name="Front. Microbiol.">
        <title>High frequency of phylogenetically diverse reductive dehalogenase-homologous genes in deep subseafloor sedimentary metagenomes.</title>
        <authorList>
            <person name="Kawai M."/>
            <person name="Futagami T."/>
            <person name="Toyoda A."/>
            <person name="Takaki Y."/>
            <person name="Nishi S."/>
            <person name="Hori S."/>
            <person name="Arai W."/>
            <person name="Tsubouchi T."/>
            <person name="Morono Y."/>
            <person name="Uchiyama I."/>
            <person name="Ito T."/>
            <person name="Fujiyama A."/>
            <person name="Inagaki F."/>
            <person name="Takami H."/>
        </authorList>
    </citation>
    <scope>NUCLEOTIDE SEQUENCE</scope>
    <source>
        <strain evidence="1">Expedition CK06-06</strain>
    </source>
</reference>
<name>X1DUT8_9ZZZZ</name>
<dbReference type="AlphaFoldDB" id="X1DUT8"/>
<organism evidence="1">
    <name type="scientific">marine sediment metagenome</name>
    <dbReference type="NCBI Taxonomy" id="412755"/>
    <lineage>
        <taxon>unclassified sequences</taxon>
        <taxon>metagenomes</taxon>
        <taxon>ecological metagenomes</taxon>
    </lineage>
</organism>
<protein>
    <submittedName>
        <fullName evidence="1">Uncharacterized protein</fullName>
    </submittedName>
</protein>
<accession>X1DUT8</accession>
<proteinExistence type="predicted"/>
<gene>
    <name evidence="1" type="ORF">S01H4_52345</name>
</gene>
<feature type="non-terminal residue" evidence="1">
    <location>
        <position position="1"/>
    </location>
</feature>
<dbReference type="EMBL" id="BART01029896">
    <property type="protein sequence ID" value="GAH11965.1"/>
    <property type="molecule type" value="Genomic_DNA"/>
</dbReference>